<reference evidence="2 3" key="1">
    <citation type="submission" date="2020-05" db="EMBL/GenBank/DDBJ databases">
        <title>Sulfurimonas marisnigri, sp. nov., and Sulfurimonas baltica, sp. nov., manganese oxide reducing chemolithoautotrophs of the class Epsilonproteobacteria isolated from the pelagic redoxclines of the Black and Baltic Seas and emended description of the genus Sulfurimonas.</title>
        <authorList>
            <person name="Henkel J.V."/>
            <person name="Laudan C."/>
            <person name="Werner J."/>
            <person name="Neu T."/>
            <person name="Plewe S."/>
            <person name="Sproer C."/>
            <person name="Bunk B."/>
            <person name="Schulz-Vogt H.N."/>
        </authorList>
    </citation>
    <scope>NUCLEOTIDE SEQUENCE [LARGE SCALE GENOMIC DNA]</scope>
    <source>
        <strain evidence="2 3">GD2</strain>
    </source>
</reference>
<dbReference type="AlphaFoldDB" id="A0A7S7RMH9"/>
<evidence type="ECO:0000313" key="3">
    <source>
        <dbReference type="Proteomes" id="UP000593994"/>
    </source>
</evidence>
<feature type="chain" id="PRO_5032856885" description="Cytochrome c domain-containing protein" evidence="1">
    <location>
        <begin position="19"/>
        <end position="110"/>
    </location>
</feature>
<keyword evidence="1" id="KW-0732">Signal</keyword>
<evidence type="ECO:0000313" key="2">
    <source>
        <dbReference type="EMBL" id="QOY52242.1"/>
    </source>
</evidence>
<evidence type="ECO:0008006" key="4">
    <source>
        <dbReference type="Google" id="ProtNLM"/>
    </source>
</evidence>
<organism evidence="2 3">
    <name type="scientific">Candidatus Sulfurimonas baltica</name>
    <dbReference type="NCBI Taxonomy" id="2740404"/>
    <lineage>
        <taxon>Bacteria</taxon>
        <taxon>Pseudomonadati</taxon>
        <taxon>Campylobacterota</taxon>
        <taxon>Epsilonproteobacteria</taxon>
        <taxon>Campylobacterales</taxon>
        <taxon>Sulfurimonadaceae</taxon>
        <taxon>Sulfurimonas</taxon>
    </lineage>
</organism>
<gene>
    <name evidence="2" type="ORF">HUE88_00655</name>
</gene>
<feature type="signal peptide" evidence="1">
    <location>
        <begin position="1"/>
        <end position="18"/>
    </location>
</feature>
<name>A0A7S7RMH9_9BACT</name>
<evidence type="ECO:0000256" key="1">
    <source>
        <dbReference type="SAM" id="SignalP"/>
    </source>
</evidence>
<accession>A0A7S7RMH9</accession>
<dbReference type="SUPFAM" id="SSF46626">
    <property type="entry name" value="Cytochrome c"/>
    <property type="match status" value="1"/>
</dbReference>
<dbReference type="GO" id="GO:0009055">
    <property type="term" value="F:electron transfer activity"/>
    <property type="evidence" value="ECO:0007669"/>
    <property type="project" value="InterPro"/>
</dbReference>
<dbReference type="GO" id="GO:0020037">
    <property type="term" value="F:heme binding"/>
    <property type="evidence" value="ECO:0007669"/>
    <property type="project" value="InterPro"/>
</dbReference>
<proteinExistence type="predicted"/>
<dbReference type="RefSeq" id="WP_194370093.1">
    <property type="nucleotide sequence ID" value="NZ_CP054492.1"/>
</dbReference>
<dbReference type="Proteomes" id="UP000593994">
    <property type="component" value="Chromosome"/>
</dbReference>
<dbReference type="KEGG" id="sbal:HUE88_00655"/>
<dbReference type="InterPro" id="IPR036909">
    <property type="entry name" value="Cyt_c-like_dom_sf"/>
</dbReference>
<dbReference type="EMBL" id="CP054492">
    <property type="protein sequence ID" value="QOY52242.1"/>
    <property type="molecule type" value="Genomic_DNA"/>
</dbReference>
<protein>
    <recommendedName>
        <fullName evidence="4">Cytochrome c domain-containing protein</fullName>
    </recommendedName>
</protein>
<keyword evidence="3" id="KW-1185">Reference proteome</keyword>
<sequence>MVKKIVLTLALMFSFAGANVYENNCIKCHNKLPVSIDKYFYKYLLIYSSETDMKNAIISYLKYPAKETTVMTDEDINRFGIKKKSELSQKELKEAVDIYWQIYKVFGKLK</sequence>